<comment type="subcellular location">
    <subcellularLocation>
        <location evidence="1">Membrane</location>
        <topology evidence="1">Multi-pass membrane protein</topology>
    </subcellularLocation>
</comment>
<dbReference type="Pfam" id="PF07690">
    <property type="entry name" value="MFS_1"/>
    <property type="match status" value="1"/>
</dbReference>
<evidence type="ECO:0000256" key="4">
    <source>
        <dbReference type="ARBA" id="ARBA00023136"/>
    </source>
</evidence>
<keyword evidence="3 6" id="KW-1133">Transmembrane helix</keyword>
<dbReference type="GO" id="GO:0005886">
    <property type="term" value="C:plasma membrane"/>
    <property type="evidence" value="ECO:0007669"/>
    <property type="project" value="TreeGrafter"/>
</dbReference>
<feature type="transmembrane region" description="Helical" evidence="6">
    <location>
        <begin position="658"/>
        <end position="679"/>
    </location>
</feature>
<dbReference type="PROSITE" id="PS50850">
    <property type="entry name" value="MFS"/>
    <property type="match status" value="1"/>
</dbReference>
<dbReference type="Proteomes" id="UP000077521">
    <property type="component" value="Unassembled WGS sequence"/>
</dbReference>
<dbReference type="PANTHER" id="PTHR23502:SF184">
    <property type="entry name" value="MAJOR FACILITATOR SUPERFAMILY (MFS) PROFILE DOMAIN-CONTAINING PROTEIN"/>
    <property type="match status" value="1"/>
</dbReference>
<feature type="compositionally biased region" description="Polar residues" evidence="5">
    <location>
        <begin position="57"/>
        <end position="69"/>
    </location>
</feature>
<feature type="domain" description="Major facilitator superfamily (MFS) profile" evidence="7">
    <location>
        <begin position="271"/>
        <end position="714"/>
    </location>
</feature>
<keyword evidence="4 6" id="KW-0472">Membrane</keyword>
<feature type="compositionally biased region" description="Low complexity" evidence="5">
    <location>
        <begin position="117"/>
        <end position="129"/>
    </location>
</feature>
<organism evidence="8 9">
    <name type="scientific">Tilletia indica</name>
    <dbReference type="NCBI Taxonomy" id="43049"/>
    <lineage>
        <taxon>Eukaryota</taxon>
        <taxon>Fungi</taxon>
        <taxon>Dikarya</taxon>
        <taxon>Basidiomycota</taxon>
        <taxon>Ustilaginomycotina</taxon>
        <taxon>Exobasidiomycetes</taxon>
        <taxon>Tilletiales</taxon>
        <taxon>Tilletiaceae</taxon>
        <taxon>Tilletia</taxon>
    </lineage>
</organism>
<dbReference type="EMBL" id="LWDF02000696">
    <property type="protein sequence ID" value="KAE8244198.1"/>
    <property type="molecule type" value="Genomic_DNA"/>
</dbReference>
<feature type="transmembrane region" description="Helical" evidence="6">
    <location>
        <begin position="590"/>
        <end position="610"/>
    </location>
</feature>
<feature type="transmembrane region" description="Helical" evidence="6">
    <location>
        <begin position="691"/>
        <end position="710"/>
    </location>
</feature>
<evidence type="ECO:0000259" key="7">
    <source>
        <dbReference type="PROSITE" id="PS50850"/>
    </source>
</evidence>
<feature type="region of interest" description="Disordered" evidence="5">
    <location>
        <begin position="1"/>
        <end position="222"/>
    </location>
</feature>
<dbReference type="PANTHER" id="PTHR23502">
    <property type="entry name" value="MAJOR FACILITATOR SUPERFAMILY"/>
    <property type="match status" value="1"/>
</dbReference>
<dbReference type="InterPro" id="IPR036259">
    <property type="entry name" value="MFS_trans_sf"/>
</dbReference>
<feature type="transmembrane region" description="Helical" evidence="6">
    <location>
        <begin position="270"/>
        <end position="292"/>
    </location>
</feature>
<evidence type="ECO:0000256" key="3">
    <source>
        <dbReference type="ARBA" id="ARBA00022989"/>
    </source>
</evidence>
<protein>
    <recommendedName>
        <fullName evidence="7">Major facilitator superfamily (MFS) profile domain-containing protein</fullName>
    </recommendedName>
</protein>
<name>A0A177T7Q1_9BASI</name>
<feature type="transmembrane region" description="Helical" evidence="6">
    <location>
        <begin position="401"/>
        <end position="422"/>
    </location>
</feature>
<comment type="caution">
    <text evidence="8">The sequence shown here is derived from an EMBL/GenBank/DDBJ whole genome shotgun (WGS) entry which is preliminary data.</text>
</comment>
<dbReference type="Gene3D" id="1.20.1250.20">
    <property type="entry name" value="MFS general substrate transporter like domains"/>
    <property type="match status" value="1"/>
</dbReference>
<dbReference type="GO" id="GO:0022857">
    <property type="term" value="F:transmembrane transporter activity"/>
    <property type="evidence" value="ECO:0007669"/>
    <property type="project" value="InterPro"/>
</dbReference>
<proteinExistence type="predicted"/>
<dbReference type="SUPFAM" id="SSF103473">
    <property type="entry name" value="MFS general substrate transporter"/>
    <property type="match status" value="1"/>
</dbReference>
<evidence type="ECO:0000313" key="8">
    <source>
        <dbReference type="EMBL" id="KAE8244198.1"/>
    </source>
</evidence>
<feature type="transmembrane region" description="Helical" evidence="6">
    <location>
        <begin position="337"/>
        <end position="354"/>
    </location>
</feature>
<keyword evidence="2 6" id="KW-0812">Transmembrane</keyword>
<feature type="compositionally biased region" description="Low complexity" evidence="5">
    <location>
        <begin position="72"/>
        <end position="92"/>
    </location>
</feature>
<dbReference type="InterPro" id="IPR011701">
    <property type="entry name" value="MFS"/>
</dbReference>
<keyword evidence="9" id="KW-1185">Reference proteome</keyword>
<feature type="region of interest" description="Disordered" evidence="5">
    <location>
        <begin position="230"/>
        <end position="249"/>
    </location>
</feature>
<evidence type="ECO:0000313" key="9">
    <source>
        <dbReference type="Proteomes" id="UP000077521"/>
    </source>
</evidence>
<gene>
    <name evidence="8" type="ORF">A4X13_0g6765</name>
</gene>
<reference evidence="8" key="1">
    <citation type="submission" date="2016-04" db="EMBL/GenBank/DDBJ databases">
        <authorList>
            <person name="Nguyen H.D."/>
            <person name="Samba Siva P."/>
            <person name="Cullis J."/>
            <person name="Levesque C.A."/>
            <person name="Hambleton S."/>
        </authorList>
    </citation>
    <scope>NUCLEOTIDE SEQUENCE</scope>
    <source>
        <strain evidence="8">DAOMC 236416</strain>
    </source>
</reference>
<feature type="compositionally biased region" description="Polar residues" evidence="5">
    <location>
        <begin position="25"/>
        <end position="43"/>
    </location>
</feature>
<feature type="transmembrane region" description="Helical" evidence="6">
    <location>
        <begin position="511"/>
        <end position="537"/>
    </location>
</feature>
<sequence length="728" mass="78317">MPSVFPPPGLRITPINKDDEAQGPTDGSDSPSQSNPDIGSASSLALGRTLSPGILQTAPTPTKSTSESSLFVPISTTVPSPSAVSSSAASATDLPSPDRKRRSVDFSALKAADQDDSSSPGNNQSSSVSWAPIPNIARSSDGLSEPAGSSRERTMHSSHSSPALPTRSHDSPLSSSSSTPKASSTASLSPSSGDSNNGAVDDDEVDGEAAWARRSRRPSVTKAVADLRKQLGLTNEKPGPPPITPGRTPLVEELEEGTDPLDWSMRFKTWATTCYCIMIMSTTFASSSYAAATPTIQEVFGVSRTVALLGTSLYVLGFAVGPLIWAPTSEVVGRKPVYVGSFIALTAFGLGVAFAQNMQTIVICRFFSGVCGSSALNNVAASISDMTRVRNRLRFNTAYRLVSFGGPTLGPIVGTFVLRVGFRWNLRLNPIFSFVALVLYTFTIPESHRPTLLRRQQSARERAIQSSDQLGKEESEVAMNQRRVLRQPRGSTLQRYKTAATQPWKLLTEPLVIIVCAYTALLYGLLYGVLAAFPLIWQEIRGRNEEYASLVYLALLGGFAAGALFIGCWFQDRSFKKVYDRGEYVPESRIGPAVWASFLVPIGLLIFGWTSPYDELVGAVDVHFVVPCLALVLFTAGMGIVFNSWLSYLSDAYSTQAASAMAAATFSRSLLGAAFPLFMREMLMGMTIQGTFTFFAGLSVLLSIGGIWFVKKGQVIRERSKYASHTTQ</sequence>
<evidence type="ECO:0000256" key="2">
    <source>
        <dbReference type="ARBA" id="ARBA00022692"/>
    </source>
</evidence>
<dbReference type="InterPro" id="IPR020846">
    <property type="entry name" value="MFS_dom"/>
</dbReference>
<evidence type="ECO:0000256" key="5">
    <source>
        <dbReference type="SAM" id="MobiDB-lite"/>
    </source>
</evidence>
<feature type="compositionally biased region" description="Low complexity" evidence="5">
    <location>
        <begin position="171"/>
        <end position="199"/>
    </location>
</feature>
<feature type="transmembrane region" description="Helical" evidence="6">
    <location>
        <begin position="304"/>
        <end position="325"/>
    </location>
</feature>
<dbReference type="AlphaFoldDB" id="A0A177T7Q1"/>
<feature type="transmembrane region" description="Helical" evidence="6">
    <location>
        <begin position="549"/>
        <end position="570"/>
    </location>
</feature>
<evidence type="ECO:0000256" key="1">
    <source>
        <dbReference type="ARBA" id="ARBA00004141"/>
    </source>
</evidence>
<reference evidence="8" key="2">
    <citation type="journal article" date="2019" name="IMA Fungus">
        <title>Genome sequencing and comparison of five Tilletia species to identify candidate genes for the detection of regulated species infecting wheat.</title>
        <authorList>
            <person name="Nguyen H.D.T."/>
            <person name="Sultana T."/>
            <person name="Kesanakurti P."/>
            <person name="Hambleton S."/>
        </authorList>
    </citation>
    <scope>NUCLEOTIDE SEQUENCE</scope>
    <source>
        <strain evidence="8">DAOMC 236416</strain>
    </source>
</reference>
<evidence type="ECO:0000256" key="6">
    <source>
        <dbReference type="SAM" id="Phobius"/>
    </source>
</evidence>
<feature type="transmembrane region" description="Helical" evidence="6">
    <location>
        <begin position="622"/>
        <end position="646"/>
    </location>
</feature>
<accession>A0A177T7Q1</accession>
<feature type="transmembrane region" description="Helical" evidence="6">
    <location>
        <begin position="428"/>
        <end position="445"/>
    </location>
</feature>